<reference evidence="2 3" key="1">
    <citation type="submission" date="2020-08" db="EMBL/GenBank/DDBJ databases">
        <title>Genomic Encyclopedia of Type Strains, Phase III (KMG-III): the genomes of soil and plant-associated and newly described type strains.</title>
        <authorList>
            <person name="Whitman W."/>
        </authorList>
    </citation>
    <scope>NUCLEOTIDE SEQUENCE [LARGE SCALE GENOMIC DNA]</scope>
    <source>
        <strain evidence="2 3">CECT 3226</strain>
    </source>
</reference>
<dbReference type="EMBL" id="JACHJE010000012">
    <property type="protein sequence ID" value="MBB5128300.1"/>
    <property type="molecule type" value="Genomic_DNA"/>
</dbReference>
<evidence type="ECO:0000256" key="1">
    <source>
        <dbReference type="SAM" id="MobiDB-lite"/>
    </source>
</evidence>
<feature type="region of interest" description="Disordered" evidence="1">
    <location>
        <begin position="1"/>
        <end position="93"/>
    </location>
</feature>
<feature type="compositionally biased region" description="Basic and acidic residues" evidence="1">
    <location>
        <begin position="1"/>
        <end position="14"/>
    </location>
</feature>
<feature type="compositionally biased region" description="Low complexity" evidence="1">
    <location>
        <begin position="39"/>
        <end position="50"/>
    </location>
</feature>
<name>A0A7W8FBH6_9ACTN</name>
<comment type="caution">
    <text evidence="2">The sequence shown here is derived from an EMBL/GenBank/DDBJ whole genome shotgun (WGS) entry which is preliminary data.</text>
</comment>
<gene>
    <name evidence="2" type="ORF">FHS32_005075</name>
</gene>
<evidence type="ECO:0000313" key="2">
    <source>
        <dbReference type="EMBL" id="MBB5128300.1"/>
    </source>
</evidence>
<keyword evidence="3" id="KW-1185">Reference proteome</keyword>
<accession>A0A7W8FBH6</accession>
<protein>
    <submittedName>
        <fullName evidence="2">Uncharacterized protein</fullName>
    </submittedName>
</protein>
<sequence length="93" mass="9553">MGDGAAHRPVEGVRRQQRACPVPGEGGGPQGLDALGDRAGVPPAAALLGGRHQARRLRRNENETAGALPSGSDGRAPAPVTSRQLSGSIRMLR</sequence>
<organism evidence="2 3">
    <name type="scientific">Streptomyces griseoloalbus</name>
    <dbReference type="NCBI Taxonomy" id="67303"/>
    <lineage>
        <taxon>Bacteria</taxon>
        <taxon>Bacillati</taxon>
        <taxon>Actinomycetota</taxon>
        <taxon>Actinomycetes</taxon>
        <taxon>Kitasatosporales</taxon>
        <taxon>Streptomycetaceae</taxon>
        <taxon>Streptomyces</taxon>
    </lineage>
</organism>
<dbReference type="Proteomes" id="UP000568022">
    <property type="component" value="Unassembled WGS sequence"/>
</dbReference>
<evidence type="ECO:0000313" key="3">
    <source>
        <dbReference type="Proteomes" id="UP000568022"/>
    </source>
</evidence>
<dbReference type="AlphaFoldDB" id="A0A7W8FBH6"/>
<proteinExistence type="predicted"/>